<dbReference type="PANTHER" id="PTHR30437:SF4">
    <property type="entry name" value="TRANSCRIPTION ELONGATION FACTOR GREA"/>
    <property type="match status" value="1"/>
</dbReference>
<evidence type="ECO:0000256" key="4">
    <source>
        <dbReference type="ARBA" id="ARBA00023125"/>
    </source>
</evidence>
<dbReference type="STRING" id="1963862.B4O97_03205"/>
<dbReference type="InterPro" id="IPR036805">
    <property type="entry name" value="Tscrpt_elong_fac_GreA/B_N_sf"/>
</dbReference>
<dbReference type="FunFam" id="1.10.287.180:FF:000001">
    <property type="entry name" value="Transcription elongation factor GreA"/>
    <property type="match status" value="1"/>
</dbReference>
<evidence type="ECO:0000313" key="10">
    <source>
        <dbReference type="EMBL" id="ORC37210.1"/>
    </source>
</evidence>
<feature type="repeat" description="TPR" evidence="6">
    <location>
        <begin position="224"/>
        <end position="257"/>
    </location>
</feature>
<dbReference type="SUPFAM" id="SSF48452">
    <property type="entry name" value="TPR-like"/>
    <property type="match status" value="2"/>
</dbReference>
<dbReference type="EMBL" id="MWQY01000003">
    <property type="protein sequence ID" value="ORC37210.1"/>
    <property type="molecule type" value="Genomic_DNA"/>
</dbReference>
<dbReference type="SUPFAM" id="SSF46557">
    <property type="entry name" value="GreA transcript cleavage protein, N-terminal domain"/>
    <property type="match status" value="1"/>
</dbReference>
<proteinExistence type="inferred from homology"/>
<keyword evidence="3 7" id="KW-0805">Transcription regulation</keyword>
<organism evidence="10 11">
    <name type="scientific">Marispirochaeta aestuarii</name>
    <dbReference type="NCBI Taxonomy" id="1963862"/>
    <lineage>
        <taxon>Bacteria</taxon>
        <taxon>Pseudomonadati</taxon>
        <taxon>Spirochaetota</taxon>
        <taxon>Spirochaetia</taxon>
        <taxon>Spirochaetales</taxon>
        <taxon>Spirochaetaceae</taxon>
        <taxon>Marispirochaeta</taxon>
    </lineage>
</organism>
<dbReference type="GO" id="GO:0032784">
    <property type="term" value="P:regulation of DNA-templated transcription elongation"/>
    <property type="evidence" value="ECO:0007669"/>
    <property type="project" value="InterPro"/>
</dbReference>
<sequence length="897" mass="104708">MSTQSVKAVSELLNEEKWTRATLNSYGINNFQELDAVIADVVDDGSEEEVREICEEHLKHTKNSIIALYIAGILALRRQLVDDTNLVMIINIFTDNRKWNIVEYLCKRILEFGENKFALRTLADCYDNKNEDENKIEIWERLIKVDYEEADIVRQLAEFREEEKDIEGAIDYYKKAIHRYINKKMFTNIKDIWDKLVEYCPEETDFFFNVDKKIEKMISPERASQLLENLYGYYREAEDWDKSIDILKRILDYDPKNVWARKEITECYRQKFKDHSQLAEYIRISNLTQSWRNVHDAIADFEKHISFDSGNFVCHRSWGIGRIRAIDGDDITIDFTRKRGHSMSLKMAVNALSSLQRDHIWVLKVTKSKDELRSMVKEDPSWALRTIIRSFDNAANMKQIKAELVPSILTPSEWSSWSTNARKRLKEDTSFGNLPDKIDVFVVREQPISVEEKAFNRFKAVKSFFGKVAALRDFLGSAKPESEYFSEMFSYFVNILKAYASVNEQVVGSFLLVEHIVEDYPYLNPGLGITFKDLIEEIDDIMALFGKIEDSELAKRFLAELKALDEWPEYYVKIFPTSLSKYIIDELYAAGHDDLVQSLFSDIIEKYRENREAFIWLAKHYENDPRVAEYGIEYEKILINMIHLVDITFREITNRRDVSSNRKLNRQAQNFLFKEKRLENYLMKADEDSIHRLYTLVSDVKDLDPSISIELKHKIIERFPNFKFFGEPAPAASVGRVKIKGLIVTASSYQRKQDELRHIIDVEIPENSREIGTASALGDLRENAEYKAAKEKQELLNLNVSRLKDDLDKAQIFDKNQVDTEQVSFGTRVELLNNNTGKVETYAFFGPWESDPNKNVISYQSPFGMKLWGLKEGEHIDFSINENHYDYTVKSIAKGDF</sequence>
<dbReference type="InterPro" id="IPR018151">
    <property type="entry name" value="TF_GreA/GreB_CS"/>
</dbReference>
<dbReference type="PROSITE" id="PS50005">
    <property type="entry name" value="TPR"/>
    <property type="match status" value="1"/>
</dbReference>
<evidence type="ECO:0000256" key="3">
    <source>
        <dbReference type="ARBA" id="ARBA00023015"/>
    </source>
</evidence>
<keyword evidence="10" id="KW-0251">Elongation factor</keyword>
<evidence type="ECO:0000259" key="9">
    <source>
        <dbReference type="Pfam" id="PF03449"/>
    </source>
</evidence>
<dbReference type="InterPro" id="IPR006359">
    <property type="entry name" value="Tscrpt_elong_fac_GreA"/>
</dbReference>
<dbReference type="GO" id="GO:0070063">
    <property type="term" value="F:RNA polymerase binding"/>
    <property type="evidence" value="ECO:0007669"/>
    <property type="project" value="InterPro"/>
</dbReference>
<dbReference type="RefSeq" id="WP_083048266.1">
    <property type="nucleotide sequence ID" value="NZ_MWQY01000003.1"/>
</dbReference>
<evidence type="ECO:0000313" key="11">
    <source>
        <dbReference type="Proteomes" id="UP000192343"/>
    </source>
</evidence>
<dbReference type="OrthoDB" id="9808774at2"/>
<dbReference type="PROSITE" id="PS00829">
    <property type="entry name" value="GREAB_1"/>
    <property type="match status" value="1"/>
</dbReference>
<dbReference type="GO" id="GO:0003677">
    <property type="term" value="F:DNA binding"/>
    <property type="evidence" value="ECO:0007669"/>
    <property type="project" value="UniProtKB-KW"/>
</dbReference>
<protein>
    <recommendedName>
        <fullName evidence="2 7">Transcription elongation factor GreA</fullName>
    </recommendedName>
</protein>
<evidence type="ECO:0000256" key="2">
    <source>
        <dbReference type="ARBA" id="ARBA00013729"/>
    </source>
</evidence>
<dbReference type="NCBIfam" id="TIGR01462">
    <property type="entry name" value="greA"/>
    <property type="match status" value="1"/>
</dbReference>
<evidence type="ECO:0000256" key="1">
    <source>
        <dbReference type="ARBA" id="ARBA00008213"/>
    </source>
</evidence>
<dbReference type="InterPro" id="IPR011990">
    <property type="entry name" value="TPR-like_helical_dom_sf"/>
</dbReference>
<evidence type="ECO:0000256" key="5">
    <source>
        <dbReference type="ARBA" id="ARBA00023163"/>
    </source>
</evidence>
<dbReference type="InterPro" id="IPR022691">
    <property type="entry name" value="Tscrpt_elong_fac_GreA/B_N"/>
</dbReference>
<dbReference type="Pfam" id="PF03449">
    <property type="entry name" value="GreA_GreB_N"/>
    <property type="match status" value="1"/>
</dbReference>
<comment type="similarity">
    <text evidence="1 7">Belongs to the GreA/GreB family.</text>
</comment>
<dbReference type="GO" id="GO:0003746">
    <property type="term" value="F:translation elongation factor activity"/>
    <property type="evidence" value="ECO:0007669"/>
    <property type="project" value="UniProtKB-KW"/>
</dbReference>
<keyword evidence="10" id="KW-0648">Protein biosynthesis</keyword>
<dbReference type="AlphaFoldDB" id="A0A1Y1S139"/>
<gene>
    <name evidence="10" type="ORF">B4O97_03205</name>
</gene>
<keyword evidence="5 7" id="KW-0804">Transcription</keyword>
<keyword evidence="11" id="KW-1185">Reference proteome</keyword>
<dbReference type="InterPro" id="IPR019734">
    <property type="entry name" value="TPR_rpt"/>
</dbReference>
<evidence type="ECO:0000259" key="8">
    <source>
        <dbReference type="Pfam" id="PF01272"/>
    </source>
</evidence>
<feature type="domain" description="Transcription elongation factor GreA/GreB C-terminal" evidence="8">
    <location>
        <begin position="820"/>
        <end position="893"/>
    </location>
</feature>
<dbReference type="Gene3D" id="3.10.50.30">
    <property type="entry name" value="Transcription elongation factor, GreA/GreB, C-terminal domain"/>
    <property type="match status" value="1"/>
</dbReference>
<dbReference type="Proteomes" id="UP000192343">
    <property type="component" value="Unassembled WGS sequence"/>
</dbReference>
<dbReference type="InterPro" id="IPR023459">
    <property type="entry name" value="Tscrpt_elong_fac_GreA/B_fam"/>
</dbReference>
<dbReference type="SUPFAM" id="SSF54534">
    <property type="entry name" value="FKBP-like"/>
    <property type="match status" value="1"/>
</dbReference>
<feature type="domain" description="Transcription elongation factor GreA/GreB N-terminal" evidence="9">
    <location>
        <begin position="743"/>
        <end position="812"/>
    </location>
</feature>
<keyword evidence="6" id="KW-0802">TPR repeat</keyword>
<dbReference type="InterPro" id="IPR036953">
    <property type="entry name" value="GreA/GreB_C_sf"/>
</dbReference>
<evidence type="ECO:0000256" key="7">
    <source>
        <dbReference type="RuleBase" id="RU000556"/>
    </source>
</evidence>
<accession>A0A1Y1S139</accession>
<comment type="caution">
    <text evidence="10">The sequence shown here is derived from an EMBL/GenBank/DDBJ whole genome shotgun (WGS) entry which is preliminary data.</text>
</comment>
<dbReference type="NCBIfam" id="NF011309">
    <property type="entry name" value="PRK14720.1"/>
    <property type="match status" value="1"/>
</dbReference>
<reference evidence="10 11" key="1">
    <citation type="submission" date="2017-03" db="EMBL/GenBank/DDBJ databases">
        <title>Draft Genome sequence of Marispirochaeta sp. strain JC444.</title>
        <authorList>
            <person name="Shivani Y."/>
            <person name="Subhash Y."/>
            <person name="Sasikala C."/>
            <person name="Ramana C."/>
        </authorList>
    </citation>
    <scope>NUCLEOTIDE SEQUENCE [LARGE SCALE GENOMIC DNA]</scope>
    <source>
        <strain evidence="10 11">JC444</strain>
    </source>
</reference>
<dbReference type="Gene3D" id="1.25.40.10">
    <property type="entry name" value="Tetratricopeptide repeat domain"/>
    <property type="match status" value="2"/>
</dbReference>
<name>A0A1Y1S139_9SPIO</name>
<dbReference type="Gene3D" id="1.10.287.180">
    <property type="entry name" value="Transcription elongation factor, GreA/GreB, N-terminal domain"/>
    <property type="match status" value="1"/>
</dbReference>
<dbReference type="GO" id="GO:0006354">
    <property type="term" value="P:DNA-templated transcription elongation"/>
    <property type="evidence" value="ECO:0007669"/>
    <property type="project" value="TreeGrafter"/>
</dbReference>
<keyword evidence="4 7" id="KW-0238">DNA-binding</keyword>
<dbReference type="Pfam" id="PF01272">
    <property type="entry name" value="GreA_GreB"/>
    <property type="match status" value="1"/>
</dbReference>
<dbReference type="InterPro" id="IPR001437">
    <property type="entry name" value="Tscrpt_elong_fac_GreA/B_C"/>
</dbReference>
<comment type="function">
    <text evidence="7">Necessary for efficient RNA polymerase transcription elongation past template-encoded arresting sites. The arresting sites in DNA have the property of trapping a certain fraction of elongating RNA polymerases that pass through, resulting in locked ternary complexes. Cleavage of the nascent transcript by cleavage factors such as GreA or GreB allows the resumption of elongation from the new 3'terminus. GreA releases sequences of 2 to 3 nucleotides.</text>
</comment>
<dbReference type="PANTHER" id="PTHR30437">
    <property type="entry name" value="TRANSCRIPTION ELONGATION FACTOR GREA"/>
    <property type="match status" value="1"/>
</dbReference>
<evidence type="ECO:0000256" key="6">
    <source>
        <dbReference type="PROSITE-ProRule" id="PRU00339"/>
    </source>
</evidence>